<dbReference type="InterPro" id="IPR003761">
    <property type="entry name" value="Exonuc_VII_S"/>
</dbReference>
<evidence type="ECO:0000256" key="7">
    <source>
        <dbReference type="SAM" id="Coils"/>
    </source>
</evidence>
<comment type="caution">
    <text evidence="8">The sequence shown here is derived from an EMBL/GenBank/DDBJ whole genome shotgun (WGS) entry which is preliminary data.</text>
</comment>
<keyword evidence="7" id="KW-0175">Coiled coil</keyword>
<dbReference type="InterPro" id="IPR037004">
    <property type="entry name" value="Exonuc_VII_ssu_sf"/>
</dbReference>
<evidence type="ECO:0000256" key="6">
    <source>
        <dbReference type="HAMAP-Rule" id="MF_00337"/>
    </source>
</evidence>
<comment type="similarity">
    <text evidence="1 6">Belongs to the XseB family.</text>
</comment>
<comment type="function">
    <text evidence="6">Bidirectionally degrades single-stranded DNA into large acid-insoluble oligonucleotides, which are then degraded further into small acid-soluble oligonucleotides.</text>
</comment>
<evidence type="ECO:0000256" key="2">
    <source>
        <dbReference type="ARBA" id="ARBA00022490"/>
    </source>
</evidence>
<dbReference type="GO" id="GO:0005737">
    <property type="term" value="C:cytoplasm"/>
    <property type="evidence" value="ECO:0007669"/>
    <property type="project" value="UniProtKB-SubCell"/>
</dbReference>
<dbReference type="SUPFAM" id="SSF116842">
    <property type="entry name" value="XseB-like"/>
    <property type="match status" value="1"/>
</dbReference>
<reference evidence="9" key="1">
    <citation type="submission" date="2017-09" db="EMBL/GenBank/DDBJ databases">
        <title>Depth-based differentiation of microbial function through sediment-hosted aquifers and enrichment of novel symbionts in the deep terrestrial subsurface.</title>
        <authorList>
            <person name="Probst A.J."/>
            <person name="Ladd B."/>
            <person name="Jarett J.K."/>
            <person name="Geller-Mcgrath D.E."/>
            <person name="Sieber C.M.K."/>
            <person name="Emerson J.B."/>
            <person name="Anantharaman K."/>
            <person name="Thomas B.C."/>
            <person name="Malmstrom R."/>
            <person name="Stieglmeier M."/>
            <person name="Klingl A."/>
            <person name="Woyke T."/>
            <person name="Ryan C.M."/>
            <person name="Banfield J.F."/>
        </authorList>
    </citation>
    <scope>NUCLEOTIDE SEQUENCE [LARGE SCALE GENOMIC DNA]</scope>
</reference>
<protein>
    <recommendedName>
        <fullName evidence="6">Exodeoxyribonuclease 7 small subunit</fullName>
        <ecNumber evidence="6">3.1.11.6</ecNumber>
    </recommendedName>
    <alternativeName>
        <fullName evidence="6">Exodeoxyribonuclease VII small subunit</fullName>
        <shortName evidence="6">Exonuclease VII small subunit</shortName>
    </alternativeName>
</protein>
<evidence type="ECO:0000256" key="1">
    <source>
        <dbReference type="ARBA" id="ARBA00009998"/>
    </source>
</evidence>
<evidence type="ECO:0000313" key="8">
    <source>
        <dbReference type="EMBL" id="PIU02347.1"/>
    </source>
</evidence>
<dbReference type="HAMAP" id="MF_00337">
    <property type="entry name" value="Exonuc_7_S"/>
    <property type="match status" value="1"/>
</dbReference>
<keyword evidence="5 6" id="KW-0269">Exonuclease</keyword>
<dbReference type="AlphaFoldDB" id="A0A2M6XB97"/>
<dbReference type="EMBL" id="PEZK01000011">
    <property type="protein sequence ID" value="PIU02347.1"/>
    <property type="molecule type" value="Genomic_DNA"/>
</dbReference>
<dbReference type="GO" id="GO:0006308">
    <property type="term" value="P:DNA catabolic process"/>
    <property type="evidence" value="ECO:0007669"/>
    <property type="project" value="UniProtKB-UniRule"/>
</dbReference>
<dbReference type="GO" id="GO:0009318">
    <property type="term" value="C:exodeoxyribonuclease VII complex"/>
    <property type="evidence" value="ECO:0007669"/>
    <property type="project" value="UniProtKB-UniRule"/>
</dbReference>
<gene>
    <name evidence="6 8" type="primary">xseB</name>
    <name evidence="8" type="ORF">COT66_00665</name>
</gene>
<dbReference type="NCBIfam" id="TIGR01280">
    <property type="entry name" value="xseB"/>
    <property type="match status" value="1"/>
</dbReference>
<evidence type="ECO:0000313" key="9">
    <source>
        <dbReference type="Proteomes" id="UP000231214"/>
    </source>
</evidence>
<organism evidence="8 9">
    <name type="scientific">Candidatus Shapirobacteria bacterium CG09_land_8_20_14_0_10_49_15</name>
    <dbReference type="NCBI Taxonomy" id="1974482"/>
    <lineage>
        <taxon>Bacteria</taxon>
        <taxon>Candidatus Shapironibacteriota</taxon>
    </lineage>
</organism>
<evidence type="ECO:0000256" key="5">
    <source>
        <dbReference type="ARBA" id="ARBA00022839"/>
    </source>
</evidence>
<dbReference type="Pfam" id="PF02609">
    <property type="entry name" value="Exonuc_VII_S"/>
    <property type="match status" value="1"/>
</dbReference>
<dbReference type="Gene3D" id="1.10.287.1040">
    <property type="entry name" value="Exonuclease VII, small subunit"/>
    <property type="match status" value="1"/>
</dbReference>
<comment type="subcellular location">
    <subcellularLocation>
        <location evidence="6">Cytoplasm</location>
    </subcellularLocation>
</comment>
<dbReference type="EC" id="3.1.11.6" evidence="6"/>
<name>A0A2M6XB97_9BACT</name>
<comment type="subunit">
    <text evidence="6">Heterooligomer composed of large and small subunits.</text>
</comment>
<dbReference type="GO" id="GO:0008855">
    <property type="term" value="F:exodeoxyribonuclease VII activity"/>
    <property type="evidence" value="ECO:0007669"/>
    <property type="project" value="UniProtKB-UniRule"/>
</dbReference>
<sequence length="72" mass="8197">MTDRKSSLAKMFAELEAITAEFETGQIDLEAGLPKFKRGLQLAKILKKRLAQLENEIEEIKTEEVKIPKVHT</sequence>
<comment type="catalytic activity">
    <reaction evidence="6">
        <text>Exonucleolytic cleavage in either 5'- to 3'- or 3'- to 5'-direction to yield nucleoside 5'-phosphates.</text>
        <dbReference type="EC" id="3.1.11.6"/>
    </reaction>
</comment>
<keyword evidence="3 6" id="KW-0540">Nuclease</keyword>
<evidence type="ECO:0000256" key="3">
    <source>
        <dbReference type="ARBA" id="ARBA00022722"/>
    </source>
</evidence>
<evidence type="ECO:0000256" key="4">
    <source>
        <dbReference type="ARBA" id="ARBA00022801"/>
    </source>
</evidence>
<proteinExistence type="inferred from homology"/>
<keyword evidence="4 6" id="KW-0378">Hydrolase</keyword>
<keyword evidence="2 6" id="KW-0963">Cytoplasm</keyword>
<dbReference type="Proteomes" id="UP000231214">
    <property type="component" value="Unassembled WGS sequence"/>
</dbReference>
<accession>A0A2M6XB97</accession>
<feature type="coiled-coil region" evidence="7">
    <location>
        <begin position="36"/>
        <end position="63"/>
    </location>
</feature>